<proteinExistence type="predicted"/>
<sequence>MPRLAGDGVDFGQYVTLKRYILCGKGVKKMKKIILSLGTLCVITGIAIGVTAAYFNSHRQILGNAATAGKLNIDWNGSVASSVNLTAMEPGVWYGANGEYTLFPTNDADESNLAAKYKFTESLVEESESGMYADYVNVKVAKKEDAEWISCFEGKLKGMDVNPSLCAAMGNLEVGETHDWRFEFRLDPETSNQYQGASVSFNLNLLATQKTNPSW</sequence>
<comment type="caution">
    <text evidence="2">The sequence shown here is derived from an EMBL/GenBank/DDBJ whole genome shotgun (WGS) entry which is preliminary data.</text>
</comment>
<dbReference type="EMBL" id="PEWD01000039">
    <property type="protein sequence ID" value="PIU68962.1"/>
    <property type="molecule type" value="Genomic_DNA"/>
</dbReference>
<keyword evidence="1" id="KW-1133">Transmembrane helix</keyword>
<dbReference type="AlphaFoldDB" id="A0A2M7ANL1"/>
<keyword evidence="1" id="KW-0472">Membrane</keyword>
<evidence type="ECO:0008006" key="4">
    <source>
        <dbReference type="Google" id="ProtNLM"/>
    </source>
</evidence>
<dbReference type="InterPro" id="IPR022121">
    <property type="entry name" value="Peptidase_M73_camelysin"/>
</dbReference>
<keyword evidence="1" id="KW-0812">Transmembrane</keyword>
<accession>A0A2M7ANL1</accession>
<organism evidence="2 3">
    <name type="scientific">candidate division WWE3 bacterium CG06_land_8_20_14_3_00_42_16</name>
    <dbReference type="NCBI Taxonomy" id="1975083"/>
    <lineage>
        <taxon>Bacteria</taxon>
        <taxon>Katanobacteria</taxon>
    </lineage>
</organism>
<reference evidence="3" key="1">
    <citation type="submission" date="2017-09" db="EMBL/GenBank/DDBJ databases">
        <title>Depth-based differentiation of microbial function through sediment-hosted aquifers and enrichment of novel symbionts in the deep terrestrial subsurface.</title>
        <authorList>
            <person name="Probst A.J."/>
            <person name="Ladd B."/>
            <person name="Jarett J.K."/>
            <person name="Geller-Mcgrath D.E."/>
            <person name="Sieber C.M.K."/>
            <person name="Emerson J.B."/>
            <person name="Anantharaman K."/>
            <person name="Thomas B.C."/>
            <person name="Malmstrom R."/>
            <person name="Stieglmeier M."/>
            <person name="Klingl A."/>
            <person name="Woyke T."/>
            <person name="Ryan C.M."/>
            <person name="Banfield J.F."/>
        </authorList>
    </citation>
    <scope>NUCLEOTIDE SEQUENCE [LARGE SCALE GENOMIC DNA]</scope>
</reference>
<dbReference type="Pfam" id="PF12389">
    <property type="entry name" value="Peptidase_M73"/>
    <property type="match status" value="1"/>
</dbReference>
<protein>
    <recommendedName>
        <fullName evidence="4">SipW-cognate class signal peptide</fullName>
    </recommendedName>
</protein>
<name>A0A2M7ANL1_UNCKA</name>
<dbReference type="Proteomes" id="UP000229916">
    <property type="component" value="Unassembled WGS sequence"/>
</dbReference>
<evidence type="ECO:0000256" key="1">
    <source>
        <dbReference type="SAM" id="Phobius"/>
    </source>
</evidence>
<gene>
    <name evidence="2" type="ORF">COS81_01975</name>
</gene>
<evidence type="ECO:0000313" key="3">
    <source>
        <dbReference type="Proteomes" id="UP000229916"/>
    </source>
</evidence>
<feature type="transmembrane region" description="Helical" evidence="1">
    <location>
        <begin position="33"/>
        <end position="55"/>
    </location>
</feature>
<evidence type="ECO:0000313" key="2">
    <source>
        <dbReference type="EMBL" id="PIU68962.1"/>
    </source>
</evidence>